<keyword evidence="15" id="KW-0325">Glycoprotein</keyword>
<feature type="domain" description="EGF-like" evidence="17">
    <location>
        <begin position="1157"/>
        <end position="1193"/>
    </location>
</feature>
<feature type="domain" description="EGF-like" evidence="17">
    <location>
        <begin position="1917"/>
        <end position="1953"/>
    </location>
</feature>
<protein>
    <submittedName>
        <fullName evidence="18">Neurogenic locus notch-like protein 1</fullName>
    </submittedName>
</protein>
<dbReference type="CDD" id="cd00054">
    <property type="entry name" value="EGF_CA"/>
    <property type="match status" value="27"/>
</dbReference>
<keyword evidence="4" id="KW-1003">Cell membrane</keyword>
<dbReference type="FunFam" id="2.10.25.10:FF:000565">
    <property type="entry name" value="Predicted protein"/>
    <property type="match status" value="1"/>
</dbReference>
<dbReference type="GO" id="GO:0016324">
    <property type="term" value="C:apical plasma membrane"/>
    <property type="evidence" value="ECO:0007669"/>
    <property type="project" value="UniProtKB-SubCell"/>
</dbReference>
<dbReference type="InterPro" id="IPR000742">
    <property type="entry name" value="EGF"/>
</dbReference>
<gene>
    <name evidence="18" type="ORF">P5673_013628</name>
</gene>
<name>A0AAD9V6W9_ACRCE</name>
<dbReference type="InterPro" id="IPR009030">
    <property type="entry name" value="Growth_fac_rcpt_cys_sf"/>
</dbReference>
<dbReference type="GO" id="GO:0048871">
    <property type="term" value="P:multicellular organismal-level homeostasis"/>
    <property type="evidence" value="ECO:0007669"/>
    <property type="project" value="UniProtKB-ARBA"/>
</dbReference>
<evidence type="ECO:0000313" key="18">
    <source>
        <dbReference type="EMBL" id="KAK2563267.1"/>
    </source>
</evidence>
<dbReference type="FunFam" id="2.10.25.10:FF:000279">
    <property type="entry name" value="Neurogenic locus notch 1"/>
    <property type="match status" value="1"/>
</dbReference>
<feature type="disulfide bond" evidence="16">
    <location>
        <begin position="1373"/>
        <end position="1382"/>
    </location>
</feature>
<dbReference type="FunFam" id="2.10.25.10:FF:000004">
    <property type="entry name" value="Neurogenic locus notch 1"/>
    <property type="match status" value="1"/>
</dbReference>
<feature type="disulfide bond" evidence="16">
    <location>
        <begin position="923"/>
        <end position="932"/>
    </location>
</feature>
<keyword evidence="5" id="KW-0964">Secreted</keyword>
<dbReference type="Gene3D" id="2.10.25.10">
    <property type="entry name" value="Laminin"/>
    <property type="match status" value="29"/>
</dbReference>
<feature type="disulfide bond" evidence="16">
    <location>
        <begin position="1817"/>
        <end position="1826"/>
    </location>
</feature>
<feature type="disulfide bond" evidence="16">
    <location>
        <begin position="1519"/>
        <end position="1528"/>
    </location>
</feature>
<evidence type="ECO:0000256" key="6">
    <source>
        <dbReference type="ARBA" id="ARBA00022536"/>
    </source>
</evidence>
<dbReference type="FunFam" id="2.10.25.10:FF:000031">
    <property type="entry name" value="neurogenic locus notch homolog protein 3"/>
    <property type="match status" value="1"/>
</dbReference>
<keyword evidence="7" id="KW-0597">Phosphoprotein</keyword>
<feature type="domain" description="EGF-like" evidence="17">
    <location>
        <begin position="1119"/>
        <end position="1155"/>
    </location>
</feature>
<evidence type="ECO:0000256" key="5">
    <source>
        <dbReference type="ARBA" id="ARBA00022525"/>
    </source>
</evidence>
<feature type="disulfide bond" evidence="16">
    <location>
        <begin position="1145"/>
        <end position="1154"/>
    </location>
</feature>
<feature type="disulfide bond" evidence="16">
    <location>
        <begin position="2089"/>
        <end position="2098"/>
    </location>
</feature>
<organism evidence="18 19">
    <name type="scientific">Acropora cervicornis</name>
    <name type="common">Staghorn coral</name>
    <dbReference type="NCBI Taxonomy" id="6130"/>
    <lineage>
        <taxon>Eukaryota</taxon>
        <taxon>Metazoa</taxon>
        <taxon>Cnidaria</taxon>
        <taxon>Anthozoa</taxon>
        <taxon>Hexacorallia</taxon>
        <taxon>Scleractinia</taxon>
        <taxon>Astrocoeniina</taxon>
        <taxon>Acroporidae</taxon>
        <taxon>Acropora</taxon>
    </lineage>
</organism>
<evidence type="ECO:0000256" key="12">
    <source>
        <dbReference type="ARBA" id="ARBA00022989"/>
    </source>
</evidence>
<dbReference type="PROSITE" id="PS50026">
    <property type="entry name" value="EGF_3"/>
    <property type="match status" value="28"/>
</dbReference>
<feature type="domain" description="EGF-like" evidence="17">
    <location>
        <begin position="1791"/>
        <end position="1827"/>
    </location>
</feature>
<evidence type="ECO:0000256" key="9">
    <source>
        <dbReference type="ARBA" id="ARBA00022729"/>
    </source>
</evidence>
<dbReference type="SMART" id="SM00179">
    <property type="entry name" value="EGF_CA"/>
    <property type="match status" value="28"/>
</dbReference>
<feature type="domain" description="EGF-like" evidence="17">
    <location>
        <begin position="2025"/>
        <end position="2061"/>
    </location>
</feature>
<feature type="domain" description="EGF-like" evidence="17">
    <location>
        <begin position="1233"/>
        <end position="1269"/>
    </location>
</feature>
<feature type="domain" description="EGF-like" evidence="17">
    <location>
        <begin position="1531"/>
        <end position="1567"/>
    </location>
</feature>
<dbReference type="GO" id="GO:0009792">
    <property type="term" value="P:embryo development ending in birth or egg hatching"/>
    <property type="evidence" value="ECO:0007669"/>
    <property type="project" value="UniProtKB-ARBA"/>
</dbReference>
<dbReference type="GO" id="GO:0051241">
    <property type="term" value="P:negative regulation of multicellular organismal process"/>
    <property type="evidence" value="ECO:0007669"/>
    <property type="project" value="UniProtKB-ARBA"/>
</dbReference>
<feature type="domain" description="EGF-like" evidence="17">
    <location>
        <begin position="1677"/>
        <end position="1713"/>
    </location>
</feature>
<feature type="domain" description="EGF-like" evidence="17">
    <location>
        <begin position="1309"/>
        <end position="1345"/>
    </location>
</feature>
<dbReference type="SUPFAM" id="SSF57184">
    <property type="entry name" value="Growth factor receptor domain"/>
    <property type="match status" value="2"/>
</dbReference>
<keyword evidence="9" id="KW-0732">Signal</keyword>
<dbReference type="PROSITE" id="PS01186">
    <property type="entry name" value="EGF_2"/>
    <property type="match status" value="27"/>
</dbReference>
<dbReference type="GO" id="GO:0051093">
    <property type="term" value="P:negative regulation of developmental process"/>
    <property type="evidence" value="ECO:0007669"/>
    <property type="project" value="UniProtKB-ARBA"/>
</dbReference>
<proteinExistence type="predicted"/>
<dbReference type="InterPro" id="IPR049883">
    <property type="entry name" value="NOTCH1_EGF-like"/>
</dbReference>
<keyword evidence="11" id="KW-0221">Differentiation</keyword>
<dbReference type="GO" id="GO:0009967">
    <property type="term" value="P:positive regulation of signal transduction"/>
    <property type="evidence" value="ECO:0007669"/>
    <property type="project" value="UniProtKB-ARBA"/>
</dbReference>
<evidence type="ECO:0000256" key="7">
    <source>
        <dbReference type="ARBA" id="ARBA00022553"/>
    </source>
</evidence>
<sequence length="2234" mass="239868">MKVNRGVAVVGDSGAVLQCTVKDMPIYLGQKVLRNSFNDPCPYGKEGEPPNCYDPPAQFSSDNFGFPEITYKELPSNDVGENVNAASVTLLCKVAILNGIEKWRNVSYLIEWVAEGRTLKHETRCEVQPGQTNENSCPDRELRSELPGDKYTIGQSVKSTALNLENCETQLYPIEITPTIPVRKTQRFGLPRLSFYTPREAIILEGCEVELKQGIEPVRIVVKAACQQPNQVSVGLKPIIPHISHSNSLFWNPWIGLPTIWVSIRDKTKIEQCRSWGDPHYDTFLPLSFGPTWHFMGRGDFILYKNLKRHFEVQTRQWTCYGSVACNCGAVLRDHNDLIEFNCCNDHMVRDGTTPLRVKIRSKKCLSPGISITKLQPGVRNAKYQVMFPSGARVTIQRASWGIDVTVYTPRVPTQESGLCIFPPSGQDHNTYGESLRVLPDKSYFDVLPPQVSAEDVEYSQACLCDSPATAESGPICGNAFEFAFPTLGEGRKPSPLFLCDRQKRDIQFSDEPRDDDFHLFERTLPLRKRHKRESGRISKENATHYCEEKISKTNIGKLCAKLGINVQAIVNVCSFDVEYTGDFSYALGGVDALTDQCENLAALNLSRAENSSGDGAVEKVTVLGTGFIPSGNMTCHVEEFKVVNSTWSPNNTELKFPGVMTDLVLADCNLPESPVSQGYFHVLNPGTPAAGLKISVSNDGKHRSQETLTMISYDSACMSCNISSGCFLRVSHFRINLPPKFSPATPYYALYQENLELPIKVLDPEGMPIKVTLMDGSPSEAIIRDNVLVWNASNSPNTRFKLKATDACQAVSTTNFTISLVVCPCQNNGKCIPHPERPRGSGLYQCNCAPGFTGDACGTNIDECQSYPCVRGNCTDYTGSYRCTCDHGYAGKNCTIDINECASSPCRHGACVDQVNSYICQCDAGYTGYDCTVEIDECQSSPCVHGACKDQVNGFICSCEGGFSGIRCEEDIDDCQSSPCVNGICTDLVNNYTCSCVAGFTGRDCDIVVTTCSADSCFPNVTCSKNGPTIACGPCPLGFTGDGKICKDIEDCANHRCTNGASCVDGINSYSCNCTAGFSGVYCETGTSSTKEMDTASSRQLSASINTFALFLLNFSVDLDDCVNHNCSHGASCIDGINSYSCNCSAGFTGSNCETDIDDCVSHTCANGASCVDGIKTYSCNCAAGFTGAYCDINLDDCVNHNCFNGASCIDGINGYSCNCSVGFSGEHCENNLDDCVNHNCSNGASCIDGINGYSCNCSVGFSGEHCENNLDDCVNHNCSNGASCIDGINGYSCNCSVGFSGEHCENNLDDCVNHNCSNGASCIDGINGYSCNCSVGFSGEHCENNLDDCVNHNCSNDASCIDGINSYSCNCSAGFTGLNCETDIDDCVSQTCANGASCVDGINTYSCKCTAGFTGWNCEMDIDDCVNHTCTSGASCIDGINGYSCNCSVGFSGEHCENSKYSTKEIDTASSRQLSTSIITFALSLLNFSVDLDDCVNHNCSNGASCIDGINGYSCNCSVGFSGEHCENNLDDCVNHNCSNDASCIDGINSYSCNCSAGFTGLNCETDIDDCVSQTCANGASCVDGINTYSCKCTAGFTGWNCEMDIDDCVNHTCTSGASCIDGINGYSCNCSVGFSGEHCENSKYSTKEIDTASSRQLSTSIITFALSLLNFSVDLDDCVNHNCSNGASCIDGINGYSCNCSVGFSGEHCENNLDDCVNHNCSNDASCIDGINSYSCNCSAGFTGLNCETDIDDCVSQTCANGASCVDGINTYSCKCTAGFTGWNCEMDIDDCVNHTCTSGASCIDGINGYSCNCSVGFSGEHCENSKYSTKEIDTASSRQLSTSIITFALSLLNFSVDLDDCVNHNCSNGASCIDGINGYSCNCSVGFSGEHCENNLDDCVNHNCSNDASCIDDIDDCVNHTCTSGASCIDGINGYSCNCSVRFSGEHCENSKYSTKEIDTASSRQLSTSIITFALSLLNFSVDLDDCVNHNCSNGASCIDGINSYSCNCSAGFTGSNCETDIDDCVIHTCANGASCVDGINTYSCKCTEGFTGWNCQTDIDDCLSHACANGGSCVDGISSYMCKCTVGFTGKYCETDLASLSATISSKTDPSTEITAATTRNVAEYSYKIKLMENWNDDLKNKSSEAFKRLKTVLEEEYFLTCCINLLTFSKGSIVTEFKLTFNENGEPKEAFEMLKEGMNDGTIGTLRVDPSSLVLIPSATKGDFIPPS</sequence>
<dbReference type="GO" id="GO:0060255">
    <property type="term" value="P:regulation of macromolecule metabolic process"/>
    <property type="evidence" value="ECO:0007669"/>
    <property type="project" value="UniProtKB-ARBA"/>
</dbReference>
<keyword evidence="8" id="KW-0812">Transmembrane</keyword>
<dbReference type="GO" id="GO:0080090">
    <property type="term" value="P:regulation of primary metabolic process"/>
    <property type="evidence" value="ECO:0007669"/>
    <property type="project" value="UniProtKB-ARBA"/>
</dbReference>
<evidence type="ECO:0000256" key="13">
    <source>
        <dbReference type="ARBA" id="ARBA00023136"/>
    </source>
</evidence>
<evidence type="ECO:0000256" key="11">
    <source>
        <dbReference type="ARBA" id="ARBA00022782"/>
    </source>
</evidence>
<feature type="disulfide bond" evidence="16">
    <location>
        <begin position="1221"/>
        <end position="1230"/>
    </location>
</feature>
<feature type="domain" description="EGF-like" evidence="17">
    <location>
        <begin position="972"/>
        <end position="1007"/>
    </location>
</feature>
<feature type="domain" description="EGF-like" evidence="17">
    <location>
        <begin position="935"/>
        <end position="970"/>
    </location>
</feature>
<dbReference type="GO" id="GO:0030182">
    <property type="term" value="P:neuron differentiation"/>
    <property type="evidence" value="ECO:0007669"/>
    <property type="project" value="UniProtKB-ARBA"/>
</dbReference>
<feature type="disulfide bond" evidence="16">
    <location>
        <begin position="1943"/>
        <end position="1952"/>
    </location>
</feature>
<evidence type="ECO:0000256" key="2">
    <source>
        <dbReference type="ARBA" id="ARBA00004613"/>
    </source>
</evidence>
<evidence type="ECO:0000256" key="4">
    <source>
        <dbReference type="ARBA" id="ARBA00022475"/>
    </source>
</evidence>
<dbReference type="GO" id="GO:0048638">
    <property type="term" value="P:regulation of developmental growth"/>
    <property type="evidence" value="ECO:0007669"/>
    <property type="project" value="UniProtKB-ARBA"/>
</dbReference>
<reference evidence="18" key="1">
    <citation type="journal article" date="2023" name="G3 (Bethesda)">
        <title>Whole genome assembly and annotation of the endangered Caribbean coral Acropora cervicornis.</title>
        <authorList>
            <person name="Selwyn J.D."/>
            <person name="Vollmer S.V."/>
        </authorList>
    </citation>
    <scope>NUCLEOTIDE SEQUENCE</scope>
    <source>
        <strain evidence="18">K2</strain>
    </source>
</reference>
<feature type="domain" description="EGF-like" evidence="17">
    <location>
        <begin position="1347"/>
        <end position="1383"/>
    </location>
</feature>
<feature type="domain" description="EGF-like" evidence="17">
    <location>
        <begin position="1385"/>
        <end position="1421"/>
    </location>
</feature>
<feature type="domain" description="EGF-like" evidence="17">
    <location>
        <begin position="898"/>
        <end position="933"/>
    </location>
</feature>
<feature type="disulfide bond" evidence="16">
    <location>
        <begin position="1887"/>
        <end position="1896"/>
    </location>
</feature>
<feature type="domain" description="EGF-like" evidence="17">
    <location>
        <begin position="1861"/>
        <end position="1897"/>
    </location>
</feature>
<feature type="disulfide bond" evidence="16">
    <location>
        <begin position="1557"/>
        <end position="1566"/>
    </location>
</feature>
<comment type="subcellular location">
    <subcellularLocation>
        <location evidence="1">Apical cell membrane</location>
        <topology evidence="1">Single-pass type I membrane protein</topology>
    </subcellularLocation>
    <subcellularLocation>
        <location evidence="2">Secreted</location>
    </subcellularLocation>
</comment>
<dbReference type="GO" id="GO:0005911">
    <property type="term" value="C:cell-cell junction"/>
    <property type="evidence" value="ECO:0007669"/>
    <property type="project" value="UniProtKB-ARBA"/>
</dbReference>
<feature type="disulfide bond" evidence="16">
    <location>
        <begin position="1449"/>
        <end position="1458"/>
    </location>
</feature>
<dbReference type="PROSITE" id="PS01187">
    <property type="entry name" value="EGF_CA"/>
    <property type="match status" value="10"/>
</dbReference>
<dbReference type="InterPro" id="IPR013032">
    <property type="entry name" value="EGF-like_CS"/>
</dbReference>
<accession>A0AAD9V6W9</accession>
<evidence type="ECO:0000256" key="14">
    <source>
        <dbReference type="ARBA" id="ARBA00023157"/>
    </source>
</evidence>
<dbReference type="InterPro" id="IPR051830">
    <property type="entry name" value="NOTCH_homolog"/>
</dbReference>
<evidence type="ECO:0000256" key="10">
    <source>
        <dbReference type="ARBA" id="ARBA00022737"/>
    </source>
</evidence>
<feature type="disulfide bond" evidence="16">
    <location>
        <begin position="849"/>
        <end position="858"/>
    </location>
</feature>
<feature type="disulfide bond" evidence="16">
    <location>
        <begin position="1297"/>
        <end position="1306"/>
    </location>
</feature>
<keyword evidence="12" id="KW-1133">Transmembrane helix</keyword>
<feature type="disulfide bond" evidence="16">
    <location>
        <begin position="865"/>
        <end position="875"/>
    </location>
</feature>
<feature type="disulfide bond" evidence="16">
    <location>
        <begin position="1633"/>
        <end position="1642"/>
    </location>
</feature>
<feature type="domain" description="EGF-like" evidence="17">
    <location>
        <begin position="1753"/>
        <end position="1789"/>
    </location>
</feature>
<feature type="domain" description="EGF-like" evidence="17">
    <location>
        <begin position="820"/>
        <end position="859"/>
    </location>
</feature>
<feature type="disulfide bond" evidence="16">
    <location>
        <begin position="886"/>
        <end position="895"/>
    </location>
</feature>
<keyword evidence="6 16" id="KW-0245">EGF-like domain</keyword>
<dbReference type="InterPro" id="IPR001881">
    <property type="entry name" value="EGF-like_Ca-bd_dom"/>
</dbReference>
<dbReference type="PROSITE" id="PS00010">
    <property type="entry name" value="ASX_HYDROXYL"/>
    <property type="match status" value="27"/>
</dbReference>
<dbReference type="SUPFAM" id="SSF57196">
    <property type="entry name" value="EGF/Laminin"/>
    <property type="match status" value="21"/>
</dbReference>
<dbReference type="GO" id="GO:0048592">
    <property type="term" value="P:eye morphogenesis"/>
    <property type="evidence" value="ECO:0007669"/>
    <property type="project" value="UniProtKB-ARBA"/>
</dbReference>
<feature type="disulfide bond" evidence="16">
    <location>
        <begin position="960"/>
        <end position="969"/>
    </location>
</feature>
<feature type="disulfide bond" evidence="16">
    <location>
        <begin position="939"/>
        <end position="949"/>
    </location>
</feature>
<dbReference type="GO" id="GO:0008593">
    <property type="term" value="P:regulation of Notch signaling pathway"/>
    <property type="evidence" value="ECO:0007669"/>
    <property type="project" value="UniProtKB-ARBA"/>
</dbReference>
<feature type="disulfide bond" evidence="16">
    <location>
        <begin position="1741"/>
        <end position="1750"/>
    </location>
</feature>
<feature type="disulfide bond" evidence="16">
    <location>
        <begin position="1703"/>
        <end position="1712"/>
    </location>
</feature>
<evidence type="ECO:0000259" key="17">
    <source>
        <dbReference type="PROSITE" id="PS50026"/>
    </source>
</evidence>
<dbReference type="InterPro" id="IPR000152">
    <property type="entry name" value="EGF-type_Asp/Asn_hydroxyl_site"/>
</dbReference>
<dbReference type="FunFam" id="2.10.25.10:FF:000123">
    <property type="entry name" value="Crumbs homolog 1 (Drosophila)"/>
    <property type="match status" value="8"/>
</dbReference>
<evidence type="ECO:0000313" key="19">
    <source>
        <dbReference type="Proteomes" id="UP001249851"/>
    </source>
</evidence>
<dbReference type="PANTHER" id="PTHR24033">
    <property type="entry name" value="EGF-LIKE DOMAIN-CONTAINING PROTEIN"/>
    <property type="match status" value="1"/>
</dbReference>
<feature type="disulfide bond" evidence="16">
    <location>
        <begin position="997"/>
        <end position="1006"/>
    </location>
</feature>
<dbReference type="Pfam" id="PF12661">
    <property type="entry name" value="hEGF"/>
    <property type="match status" value="1"/>
</dbReference>
<feature type="disulfide bond" evidence="16">
    <location>
        <begin position="1075"/>
        <end position="1084"/>
    </location>
</feature>
<feature type="domain" description="EGF-like" evidence="17">
    <location>
        <begin position="1423"/>
        <end position="1459"/>
    </location>
</feature>
<dbReference type="InterPro" id="IPR018097">
    <property type="entry name" value="EGF_Ca-bd_CS"/>
</dbReference>
<evidence type="ECO:0000256" key="15">
    <source>
        <dbReference type="ARBA" id="ARBA00023180"/>
    </source>
</evidence>
<feature type="disulfide bond" evidence="16">
    <location>
        <begin position="2013"/>
        <end position="2022"/>
    </location>
</feature>
<feature type="domain" description="EGF-like" evidence="17">
    <location>
        <begin position="1195"/>
        <end position="1231"/>
    </location>
</feature>
<feature type="disulfide bond" evidence="16">
    <location>
        <begin position="1183"/>
        <end position="1192"/>
    </location>
</feature>
<dbReference type="SMART" id="SM00181">
    <property type="entry name" value="EGF"/>
    <property type="match status" value="29"/>
</dbReference>
<evidence type="ECO:0000256" key="3">
    <source>
        <dbReference type="ARBA" id="ARBA00022473"/>
    </source>
</evidence>
<feature type="disulfide bond" evidence="16">
    <location>
        <begin position="1779"/>
        <end position="1788"/>
    </location>
</feature>
<feature type="disulfide bond" evidence="16">
    <location>
        <begin position="902"/>
        <end position="912"/>
    </location>
</feature>
<dbReference type="GO" id="GO:0051049">
    <property type="term" value="P:regulation of transport"/>
    <property type="evidence" value="ECO:0007669"/>
    <property type="project" value="UniProtKB-ARBA"/>
</dbReference>
<dbReference type="Pfam" id="PF07645">
    <property type="entry name" value="EGF_CA"/>
    <property type="match status" value="1"/>
</dbReference>
<evidence type="ECO:0000256" key="16">
    <source>
        <dbReference type="PROSITE-ProRule" id="PRU00076"/>
    </source>
</evidence>
<feature type="disulfide bond" evidence="16">
    <location>
        <begin position="1335"/>
        <end position="1344"/>
    </location>
</feature>
<feature type="disulfide bond" evidence="16">
    <location>
        <begin position="1259"/>
        <end position="1268"/>
    </location>
</feature>
<reference evidence="18" key="2">
    <citation type="journal article" date="2023" name="Science">
        <title>Genomic signatures of disease resistance in endangered staghorn corals.</title>
        <authorList>
            <person name="Vollmer S.V."/>
            <person name="Selwyn J.D."/>
            <person name="Despard B.A."/>
            <person name="Roesel C.L."/>
        </authorList>
    </citation>
    <scope>NUCLEOTIDE SEQUENCE</scope>
    <source>
        <strain evidence="18">K2</strain>
    </source>
</reference>
<feature type="domain" description="EGF-like" evidence="17">
    <location>
        <begin position="1271"/>
        <end position="1307"/>
    </location>
</feature>
<dbReference type="FunFam" id="2.10.25.10:FF:000045">
    <property type="entry name" value="Slit guidance ligand 2"/>
    <property type="match status" value="10"/>
</dbReference>
<keyword evidence="10" id="KW-0677">Repeat</keyword>
<feature type="domain" description="EGF-like" evidence="17">
    <location>
        <begin position="1049"/>
        <end position="1085"/>
    </location>
</feature>
<keyword evidence="19" id="KW-1185">Reference proteome</keyword>
<dbReference type="GO" id="GO:0060562">
    <property type="term" value="P:epithelial tube morphogenesis"/>
    <property type="evidence" value="ECO:0007669"/>
    <property type="project" value="UniProtKB-ARBA"/>
</dbReference>
<dbReference type="EMBL" id="JARQWQ010000026">
    <property type="protein sequence ID" value="KAK2563267.1"/>
    <property type="molecule type" value="Genomic_DNA"/>
</dbReference>
<feature type="domain" description="EGF-like" evidence="17">
    <location>
        <begin position="1715"/>
        <end position="1751"/>
    </location>
</feature>
<dbReference type="FunFam" id="2.10.25.10:FF:000080">
    <property type="entry name" value="Neurogenic locus notch 1"/>
    <property type="match status" value="5"/>
</dbReference>
<feature type="disulfide bond" evidence="16">
    <location>
        <begin position="1595"/>
        <end position="1604"/>
    </location>
</feature>
<dbReference type="GO" id="GO:0002064">
    <property type="term" value="P:epithelial cell development"/>
    <property type="evidence" value="ECO:0007669"/>
    <property type="project" value="UniProtKB-ARBA"/>
</dbReference>
<evidence type="ECO:0000256" key="8">
    <source>
        <dbReference type="ARBA" id="ARBA00022692"/>
    </source>
</evidence>
<dbReference type="Proteomes" id="UP001249851">
    <property type="component" value="Unassembled WGS sequence"/>
</dbReference>
<dbReference type="PANTHER" id="PTHR24033:SF151">
    <property type="entry name" value="NOTCH 2"/>
    <property type="match status" value="1"/>
</dbReference>
<keyword evidence="14 16" id="KW-1015">Disulfide bond</keyword>
<dbReference type="PROSITE" id="PS00022">
    <property type="entry name" value="EGF_1"/>
    <property type="match status" value="28"/>
</dbReference>
<feature type="disulfide bond" evidence="16">
    <location>
        <begin position="976"/>
        <end position="986"/>
    </location>
</feature>
<feature type="domain" description="EGF-like" evidence="17">
    <location>
        <begin position="1569"/>
        <end position="1605"/>
    </location>
</feature>
<feature type="domain" description="EGF-like" evidence="17">
    <location>
        <begin position="1607"/>
        <end position="1643"/>
    </location>
</feature>
<dbReference type="Pfam" id="PF00008">
    <property type="entry name" value="EGF"/>
    <property type="match status" value="24"/>
</dbReference>
<feature type="disulfide bond" evidence="16">
    <location>
        <begin position="2051"/>
        <end position="2060"/>
    </location>
</feature>
<dbReference type="GO" id="GO:0005576">
    <property type="term" value="C:extracellular region"/>
    <property type="evidence" value="ECO:0007669"/>
    <property type="project" value="UniProtKB-SubCell"/>
</dbReference>
<dbReference type="GO" id="GO:0005509">
    <property type="term" value="F:calcium ion binding"/>
    <property type="evidence" value="ECO:0007669"/>
    <property type="project" value="InterPro"/>
</dbReference>
<feature type="domain" description="EGF-like" evidence="17">
    <location>
        <begin position="861"/>
        <end position="896"/>
    </location>
</feature>
<comment type="caution">
    <text evidence="16">Lacks conserved residue(s) required for the propagation of feature annotation.</text>
</comment>
<dbReference type="GO" id="GO:0003002">
    <property type="term" value="P:regionalization"/>
    <property type="evidence" value="ECO:0007669"/>
    <property type="project" value="UniProtKB-ARBA"/>
</dbReference>
<feature type="domain" description="EGF-like" evidence="17">
    <location>
        <begin position="1493"/>
        <end position="1529"/>
    </location>
</feature>
<feature type="domain" description="EGF-like" evidence="17">
    <location>
        <begin position="2063"/>
        <end position="2099"/>
    </location>
</feature>
<comment type="caution">
    <text evidence="18">The sequence shown here is derived from an EMBL/GenBank/DDBJ whole genome shotgun (WGS) entry which is preliminary data.</text>
</comment>
<keyword evidence="13" id="KW-0472">Membrane</keyword>
<dbReference type="GO" id="GO:0048598">
    <property type="term" value="P:embryonic morphogenesis"/>
    <property type="evidence" value="ECO:0007669"/>
    <property type="project" value="UniProtKB-ARBA"/>
</dbReference>
<evidence type="ECO:0000256" key="1">
    <source>
        <dbReference type="ARBA" id="ARBA00004247"/>
    </source>
</evidence>
<feature type="disulfide bond" evidence="16">
    <location>
        <begin position="1411"/>
        <end position="1420"/>
    </location>
</feature>
<keyword evidence="3" id="KW-0217">Developmental protein</keyword>
<feature type="domain" description="EGF-like" evidence="17">
    <location>
        <begin position="1987"/>
        <end position="2023"/>
    </location>
</feature>